<sequence length="107" mass="13096">MIEWNPLCVELYQYLMPEGELVLQKVQEVPYRKMYLLFFALTNLLSVRYDFQTKMFPQYCLQVVIWLCRYLINYTSILSFVNYVPLMYLRSKWSIKNSVFDFKLFKS</sequence>
<dbReference type="EMBL" id="JAHDVG010000465">
    <property type="protein sequence ID" value="KAH1184043.1"/>
    <property type="molecule type" value="Genomic_DNA"/>
</dbReference>
<keyword evidence="1" id="KW-0472">Membrane</keyword>
<dbReference type="Proteomes" id="UP000827986">
    <property type="component" value="Unassembled WGS sequence"/>
</dbReference>
<organism evidence="2 3">
    <name type="scientific">Mauremys mutica</name>
    <name type="common">yellowpond turtle</name>
    <dbReference type="NCBI Taxonomy" id="74926"/>
    <lineage>
        <taxon>Eukaryota</taxon>
        <taxon>Metazoa</taxon>
        <taxon>Chordata</taxon>
        <taxon>Craniata</taxon>
        <taxon>Vertebrata</taxon>
        <taxon>Euteleostomi</taxon>
        <taxon>Archelosauria</taxon>
        <taxon>Testudinata</taxon>
        <taxon>Testudines</taxon>
        <taxon>Cryptodira</taxon>
        <taxon>Durocryptodira</taxon>
        <taxon>Testudinoidea</taxon>
        <taxon>Geoemydidae</taxon>
        <taxon>Geoemydinae</taxon>
        <taxon>Mauremys</taxon>
    </lineage>
</organism>
<protein>
    <submittedName>
        <fullName evidence="2">Uncharacterized protein</fullName>
    </submittedName>
</protein>
<reference evidence="2" key="1">
    <citation type="submission" date="2021-09" db="EMBL/GenBank/DDBJ databases">
        <title>The genome of Mauremys mutica provides insights into the evolution of semi-aquatic lifestyle.</title>
        <authorList>
            <person name="Gong S."/>
            <person name="Gao Y."/>
        </authorList>
    </citation>
    <scope>NUCLEOTIDE SEQUENCE</scope>
    <source>
        <strain evidence="2">MM-2020</strain>
        <tissue evidence="2">Muscle</tissue>
    </source>
</reference>
<dbReference type="AlphaFoldDB" id="A0A9D3XRH2"/>
<comment type="caution">
    <text evidence="2">The sequence shown here is derived from an EMBL/GenBank/DDBJ whole genome shotgun (WGS) entry which is preliminary data.</text>
</comment>
<keyword evidence="3" id="KW-1185">Reference proteome</keyword>
<keyword evidence="1" id="KW-1133">Transmembrane helix</keyword>
<feature type="transmembrane region" description="Helical" evidence="1">
    <location>
        <begin position="63"/>
        <end position="86"/>
    </location>
</feature>
<feature type="transmembrane region" description="Helical" evidence="1">
    <location>
        <begin position="34"/>
        <end position="51"/>
    </location>
</feature>
<evidence type="ECO:0000256" key="1">
    <source>
        <dbReference type="SAM" id="Phobius"/>
    </source>
</evidence>
<gene>
    <name evidence="2" type="ORF">KIL84_014659</name>
</gene>
<proteinExistence type="predicted"/>
<name>A0A9D3XRH2_9SAUR</name>
<evidence type="ECO:0000313" key="3">
    <source>
        <dbReference type="Proteomes" id="UP000827986"/>
    </source>
</evidence>
<evidence type="ECO:0000313" key="2">
    <source>
        <dbReference type="EMBL" id="KAH1184043.1"/>
    </source>
</evidence>
<accession>A0A9D3XRH2</accession>
<keyword evidence="1" id="KW-0812">Transmembrane</keyword>